<comment type="subcellular location">
    <subcellularLocation>
        <location evidence="1">Cell membrane</location>
        <topology evidence="1">Multi-pass membrane protein</topology>
    </subcellularLocation>
</comment>
<dbReference type="InterPro" id="IPR018584">
    <property type="entry name" value="GT87"/>
</dbReference>
<evidence type="ECO:0000256" key="8">
    <source>
        <dbReference type="SAM" id="MobiDB-lite"/>
    </source>
</evidence>
<evidence type="ECO:0000256" key="7">
    <source>
        <dbReference type="ARBA" id="ARBA00024033"/>
    </source>
</evidence>
<dbReference type="Proteomes" id="UP000473325">
    <property type="component" value="Unassembled WGS sequence"/>
</dbReference>
<dbReference type="RefSeq" id="WP_160878151.1">
    <property type="nucleotide sequence ID" value="NZ_WUEK01000006.1"/>
</dbReference>
<evidence type="ECO:0000256" key="9">
    <source>
        <dbReference type="SAM" id="Phobius"/>
    </source>
</evidence>
<feature type="region of interest" description="Disordered" evidence="8">
    <location>
        <begin position="357"/>
        <end position="390"/>
    </location>
</feature>
<keyword evidence="11" id="KW-1185">Reference proteome</keyword>
<sequence>MVTTTSGVVSTTRRHPTPVGLVGLLVLLVALVGAVATQRWTSPAPASPDGPPFAALLFSGLALLSLPVATAALAGGGVAASALTLRAVARESGRRLADPVLTAATLGALLLEPVREALLTGRLDLVLMGLLTWDLLVLRGRWSGVLVGVVAGVALPALLLVVLLVAVGRRAEACRAVSAFAATVLVGVVLRPGEAADFWGPALWSSVLDGASAARLLGGAAALLALALAAWWWRRGARDVGLVLAGTATVLGSSTPSERPWVWAVPLVVVLASRAPRWTAYVVGAVLLVDAYAWLALGLVACSAVLVARTEVSQRRARARSGASSAPLSSPPSKTRSTVSSRSLGDVVVVTRNAVSRSSAASTHASNAGPAGSPRVISTAATSSAAVSQP</sequence>
<feature type="transmembrane region" description="Helical" evidence="9">
    <location>
        <begin position="278"/>
        <end position="308"/>
    </location>
</feature>
<dbReference type="GO" id="GO:0005886">
    <property type="term" value="C:plasma membrane"/>
    <property type="evidence" value="ECO:0007669"/>
    <property type="project" value="UniProtKB-SubCell"/>
</dbReference>
<proteinExistence type="inferred from homology"/>
<feature type="transmembrane region" description="Helical" evidence="9">
    <location>
        <begin position="144"/>
        <end position="166"/>
    </location>
</feature>
<evidence type="ECO:0000256" key="1">
    <source>
        <dbReference type="ARBA" id="ARBA00004651"/>
    </source>
</evidence>
<feature type="transmembrane region" description="Helical" evidence="9">
    <location>
        <begin position="53"/>
        <end position="85"/>
    </location>
</feature>
<evidence type="ECO:0000256" key="2">
    <source>
        <dbReference type="ARBA" id="ARBA00022475"/>
    </source>
</evidence>
<evidence type="ECO:0000313" key="10">
    <source>
        <dbReference type="EMBL" id="MXG90229.1"/>
    </source>
</evidence>
<gene>
    <name evidence="10" type="ORF">GRQ65_11775</name>
</gene>
<evidence type="ECO:0000256" key="5">
    <source>
        <dbReference type="ARBA" id="ARBA00022989"/>
    </source>
</evidence>
<dbReference type="AlphaFoldDB" id="A0A6L7F0B6"/>
<feature type="transmembrane region" description="Helical" evidence="9">
    <location>
        <begin position="21"/>
        <end position="41"/>
    </location>
</feature>
<feature type="compositionally biased region" description="Polar residues" evidence="8">
    <location>
        <begin position="334"/>
        <end position="343"/>
    </location>
</feature>
<keyword evidence="6 9" id="KW-0472">Membrane</keyword>
<dbReference type="GO" id="GO:0016758">
    <property type="term" value="F:hexosyltransferase activity"/>
    <property type="evidence" value="ECO:0007669"/>
    <property type="project" value="InterPro"/>
</dbReference>
<evidence type="ECO:0000256" key="6">
    <source>
        <dbReference type="ARBA" id="ARBA00023136"/>
    </source>
</evidence>
<reference evidence="10 11" key="1">
    <citation type="submission" date="2019-12" db="EMBL/GenBank/DDBJ databases">
        <authorList>
            <person name="Kun Z."/>
        </authorList>
    </citation>
    <scope>NUCLEOTIDE SEQUENCE [LARGE SCALE GENOMIC DNA]</scope>
    <source>
        <strain evidence="10 11">YIM 123512</strain>
    </source>
</reference>
<accession>A0A6L7F0B6</accession>
<keyword evidence="3" id="KW-0808">Transferase</keyword>
<feature type="region of interest" description="Disordered" evidence="8">
    <location>
        <begin position="318"/>
        <end position="344"/>
    </location>
</feature>
<evidence type="ECO:0000256" key="3">
    <source>
        <dbReference type="ARBA" id="ARBA00022679"/>
    </source>
</evidence>
<keyword evidence="5 9" id="KW-1133">Transmembrane helix</keyword>
<feature type="compositionally biased region" description="Low complexity" evidence="8">
    <location>
        <begin position="378"/>
        <end position="390"/>
    </location>
</feature>
<feature type="transmembrane region" description="Helical" evidence="9">
    <location>
        <begin position="213"/>
        <end position="233"/>
    </location>
</feature>
<dbReference type="Pfam" id="PF09594">
    <property type="entry name" value="GT87"/>
    <property type="match status" value="1"/>
</dbReference>
<keyword evidence="2" id="KW-1003">Cell membrane</keyword>
<organism evidence="10 11">
    <name type="scientific">Nocardioides flavescens</name>
    <dbReference type="NCBI Taxonomy" id="2691959"/>
    <lineage>
        <taxon>Bacteria</taxon>
        <taxon>Bacillati</taxon>
        <taxon>Actinomycetota</taxon>
        <taxon>Actinomycetes</taxon>
        <taxon>Propionibacteriales</taxon>
        <taxon>Nocardioidaceae</taxon>
        <taxon>Nocardioides</taxon>
    </lineage>
</organism>
<dbReference type="EMBL" id="WUEK01000006">
    <property type="protein sequence ID" value="MXG90229.1"/>
    <property type="molecule type" value="Genomic_DNA"/>
</dbReference>
<feature type="transmembrane region" description="Helical" evidence="9">
    <location>
        <begin position="173"/>
        <end position="193"/>
    </location>
</feature>
<comment type="similarity">
    <text evidence="7">Belongs to the glycosyltransferase 87 family.</text>
</comment>
<name>A0A6L7F0B6_9ACTN</name>
<evidence type="ECO:0000256" key="4">
    <source>
        <dbReference type="ARBA" id="ARBA00022692"/>
    </source>
</evidence>
<feature type="transmembrane region" description="Helical" evidence="9">
    <location>
        <begin position="240"/>
        <end position="258"/>
    </location>
</feature>
<evidence type="ECO:0000313" key="11">
    <source>
        <dbReference type="Proteomes" id="UP000473325"/>
    </source>
</evidence>
<feature type="compositionally biased region" description="Polar residues" evidence="8">
    <location>
        <begin position="357"/>
        <end position="366"/>
    </location>
</feature>
<comment type="caution">
    <text evidence="10">The sequence shown here is derived from an EMBL/GenBank/DDBJ whole genome shotgun (WGS) entry which is preliminary data.</text>
</comment>
<protein>
    <submittedName>
        <fullName evidence="10">DUF2029 domain-containing protein</fullName>
    </submittedName>
</protein>
<keyword evidence="4 9" id="KW-0812">Transmembrane</keyword>
<feature type="compositionally biased region" description="Low complexity" evidence="8">
    <location>
        <begin position="320"/>
        <end position="333"/>
    </location>
</feature>